<dbReference type="PANTHER" id="PTHR43005:SF1">
    <property type="entry name" value="SPERMIDINE_PUTRESCINE TRANSPORT SYSTEM PERMEASE PROTEIN"/>
    <property type="match status" value="1"/>
</dbReference>
<dbReference type="PANTHER" id="PTHR43005">
    <property type="entry name" value="BLR7065 PROTEIN"/>
    <property type="match status" value="1"/>
</dbReference>
<keyword evidence="6 7" id="KW-0472">Membrane</keyword>
<comment type="subcellular location">
    <subcellularLocation>
        <location evidence="1">Cell membrane</location>
        <topology evidence="1">Multi-pass membrane protein</topology>
    </subcellularLocation>
</comment>
<dbReference type="Proteomes" id="UP000002318">
    <property type="component" value="Chromosome"/>
</dbReference>
<feature type="transmembrane region" description="Helical" evidence="7">
    <location>
        <begin position="179"/>
        <end position="201"/>
    </location>
</feature>
<dbReference type="HOGENOM" id="CLU_016047_0_3_12"/>
<dbReference type="GO" id="GO:0005886">
    <property type="term" value="C:plasma membrane"/>
    <property type="evidence" value="ECO:0007669"/>
    <property type="project" value="UniProtKB-SubCell"/>
</dbReference>
<keyword evidence="2" id="KW-0813">Transport</keyword>
<evidence type="ECO:0000256" key="6">
    <source>
        <dbReference type="ARBA" id="ARBA00023136"/>
    </source>
</evidence>
<dbReference type="CDD" id="cd06261">
    <property type="entry name" value="TM_PBP2"/>
    <property type="match status" value="1"/>
</dbReference>
<dbReference type="Gene3D" id="1.10.3720.10">
    <property type="entry name" value="MetI-like"/>
    <property type="match status" value="1"/>
</dbReference>
<evidence type="ECO:0000256" key="2">
    <source>
        <dbReference type="ARBA" id="ARBA00022448"/>
    </source>
</evidence>
<feature type="domain" description="ABC transmembrane type-1" evidence="8">
    <location>
        <begin position="90"/>
        <end position="305"/>
    </location>
</feature>
<protein>
    <submittedName>
        <fullName evidence="9">Binding-protein-dependent transport systems inner membrane component</fullName>
    </submittedName>
</protein>
<feature type="transmembrane region" description="Helical" evidence="7">
    <location>
        <begin position="127"/>
        <end position="148"/>
    </location>
</feature>
<reference evidence="9 10" key="1">
    <citation type="journal article" date="2010" name="Stand. Genomic Sci.">
        <title>Complete genome sequence of Spirochaeta smaragdinae type strain (SEBR 4228).</title>
        <authorList>
            <person name="Mavromatis K."/>
            <person name="Yasawong M."/>
            <person name="Chertkov O."/>
            <person name="Lapidus A."/>
            <person name="Lucas S."/>
            <person name="Nolan M."/>
            <person name="Del Rio T.G."/>
            <person name="Tice H."/>
            <person name="Cheng J.F."/>
            <person name="Pitluck S."/>
            <person name="Liolios K."/>
            <person name="Ivanova N."/>
            <person name="Tapia R."/>
            <person name="Han C."/>
            <person name="Bruce D."/>
            <person name="Goodwin L."/>
            <person name="Pati A."/>
            <person name="Chen A."/>
            <person name="Palaniappan K."/>
            <person name="Land M."/>
            <person name="Hauser L."/>
            <person name="Chang Y.J."/>
            <person name="Jeffries C.D."/>
            <person name="Detter J.C."/>
            <person name="Rohde M."/>
            <person name="Brambilla E."/>
            <person name="Spring S."/>
            <person name="Goker M."/>
            <person name="Sikorski J."/>
            <person name="Woyke T."/>
            <person name="Bristow J."/>
            <person name="Eisen J.A."/>
            <person name="Markowitz V."/>
            <person name="Hugenholtz P."/>
            <person name="Klenk H.P."/>
            <person name="Kyrpides N.C."/>
        </authorList>
    </citation>
    <scope>NUCLEOTIDE SEQUENCE [LARGE SCALE GENOMIC DNA]</scope>
    <source>
        <strain evidence="10">DSM 11293 / JCM 15392 / SEBR 4228</strain>
    </source>
</reference>
<keyword evidence="4 7" id="KW-0812">Transmembrane</keyword>
<keyword evidence="5 7" id="KW-1133">Transmembrane helix</keyword>
<organism evidence="9 10">
    <name type="scientific">Sediminispirochaeta smaragdinae (strain DSM 11293 / JCM 15392 / SEBR 4228)</name>
    <name type="common">Spirochaeta smaragdinae</name>
    <dbReference type="NCBI Taxonomy" id="573413"/>
    <lineage>
        <taxon>Bacteria</taxon>
        <taxon>Pseudomonadati</taxon>
        <taxon>Spirochaetota</taxon>
        <taxon>Spirochaetia</taxon>
        <taxon>Spirochaetales</taxon>
        <taxon>Spirochaetaceae</taxon>
        <taxon>Sediminispirochaeta</taxon>
    </lineage>
</organism>
<dbReference type="STRING" id="573413.Spirs_0810"/>
<proteinExistence type="predicted"/>
<feature type="transmembrane region" description="Helical" evidence="7">
    <location>
        <begin position="42"/>
        <end position="62"/>
    </location>
</feature>
<dbReference type="EMBL" id="CP002116">
    <property type="protein sequence ID" value="ADK79945.1"/>
    <property type="molecule type" value="Genomic_DNA"/>
</dbReference>
<dbReference type="KEGG" id="ssm:Spirs_0810"/>
<sequence length="315" mass="36019">MIQHVEHFFKKQESGSFFSKDRKEISMQCRLRREEKIAYKMVLPYVVAILFLVVVLLSANIISSFRATDGGFTLRHYTSVVTDDSFPIILRNTFTWTFFSVLGQMLLGLIVALLLNNITTGETFFRSLIIILPWGTLDIVAGVMWKWMYNDLYGVLNDLLLKMGIIKAYIPWLASPNMAMTSVIIANIWKGFVLAAMFFLARLKGIPAYMYEVAEIDGANIFQRFFSVTLPQLRTVLISTLMLVIIWTINYFPLIYIMTGGGPGNGTETLVTYIYKISFRFLKYGDAAALSNILFLFILIIVGAFMFWINKEEVE</sequence>
<dbReference type="AlphaFoldDB" id="E1RC65"/>
<dbReference type="InterPro" id="IPR000515">
    <property type="entry name" value="MetI-like"/>
</dbReference>
<evidence type="ECO:0000256" key="1">
    <source>
        <dbReference type="ARBA" id="ARBA00004651"/>
    </source>
</evidence>
<feature type="transmembrane region" description="Helical" evidence="7">
    <location>
        <begin position="236"/>
        <end position="258"/>
    </location>
</feature>
<dbReference type="RefSeq" id="WP_013253409.1">
    <property type="nucleotide sequence ID" value="NC_014364.1"/>
</dbReference>
<keyword evidence="10" id="KW-1185">Reference proteome</keyword>
<dbReference type="InterPro" id="IPR035906">
    <property type="entry name" value="MetI-like_sf"/>
</dbReference>
<feature type="transmembrane region" description="Helical" evidence="7">
    <location>
        <begin position="289"/>
        <end position="309"/>
    </location>
</feature>
<dbReference type="GO" id="GO:0055085">
    <property type="term" value="P:transmembrane transport"/>
    <property type="evidence" value="ECO:0007669"/>
    <property type="project" value="InterPro"/>
</dbReference>
<gene>
    <name evidence="9" type="ordered locus">Spirs_0810</name>
</gene>
<evidence type="ECO:0000256" key="3">
    <source>
        <dbReference type="ARBA" id="ARBA00022475"/>
    </source>
</evidence>
<dbReference type="PROSITE" id="PS50928">
    <property type="entry name" value="ABC_TM1"/>
    <property type="match status" value="1"/>
</dbReference>
<feature type="transmembrane region" description="Helical" evidence="7">
    <location>
        <begin position="94"/>
        <end position="115"/>
    </location>
</feature>
<evidence type="ECO:0000256" key="4">
    <source>
        <dbReference type="ARBA" id="ARBA00022692"/>
    </source>
</evidence>
<dbReference type="SUPFAM" id="SSF161098">
    <property type="entry name" value="MetI-like"/>
    <property type="match status" value="1"/>
</dbReference>
<evidence type="ECO:0000256" key="7">
    <source>
        <dbReference type="SAM" id="Phobius"/>
    </source>
</evidence>
<name>E1RC65_SEDSS</name>
<evidence type="ECO:0000256" key="5">
    <source>
        <dbReference type="ARBA" id="ARBA00022989"/>
    </source>
</evidence>
<dbReference type="eggNOG" id="COG1175">
    <property type="taxonomic scope" value="Bacteria"/>
</dbReference>
<accession>E1RC65</accession>
<evidence type="ECO:0000259" key="8">
    <source>
        <dbReference type="PROSITE" id="PS50928"/>
    </source>
</evidence>
<keyword evidence="3" id="KW-1003">Cell membrane</keyword>
<evidence type="ECO:0000313" key="9">
    <source>
        <dbReference type="EMBL" id="ADK79945.1"/>
    </source>
</evidence>
<evidence type="ECO:0000313" key="10">
    <source>
        <dbReference type="Proteomes" id="UP000002318"/>
    </source>
</evidence>